<sequence length="228" mass="26388">MPSWLTDTSIPPASVQNVVRVVGDGFCGFRALAAQHFDEEDRYLDVKTLMSETLNGEKSSTYKDVYRIFVCQRSQEIIDEIKARITYGFRGESFCGSEHWFDMASMAQLAADALHTPIAVYNAREPHGPGDQLSWLHLPFSGPLDGAQPTPYILVLVDNHFWTLRLKPRQAKGFLWPPKVPYYHDALKALGNHESRKKWKYLHTQTLLPRISNRKKFDWWIYRDGKRF</sequence>
<name>A0A1X2H3K2_SYNRA</name>
<keyword evidence="2" id="KW-1185">Reference proteome</keyword>
<dbReference type="InParanoid" id="A0A1X2H3K2"/>
<comment type="caution">
    <text evidence="1">The sequence shown here is derived from an EMBL/GenBank/DDBJ whole genome shotgun (WGS) entry which is preliminary data.</text>
</comment>
<evidence type="ECO:0008006" key="3">
    <source>
        <dbReference type="Google" id="ProtNLM"/>
    </source>
</evidence>
<reference evidence="1 2" key="1">
    <citation type="submission" date="2016-07" db="EMBL/GenBank/DDBJ databases">
        <title>Pervasive Adenine N6-methylation of Active Genes in Fungi.</title>
        <authorList>
            <consortium name="DOE Joint Genome Institute"/>
            <person name="Mondo S.J."/>
            <person name="Dannebaum R.O."/>
            <person name="Kuo R.C."/>
            <person name="Labutti K."/>
            <person name="Haridas S."/>
            <person name="Kuo A."/>
            <person name="Salamov A."/>
            <person name="Ahrendt S.R."/>
            <person name="Lipzen A."/>
            <person name="Sullivan W."/>
            <person name="Andreopoulos W.B."/>
            <person name="Clum A."/>
            <person name="Lindquist E."/>
            <person name="Daum C."/>
            <person name="Ramamoorthy G.K."/>
            <person name="Gryganskyi A."/>
            <person name="Culley D."/>
            <person name="Magnuson J.K."/>
            <person name="James T.Y."/>
            <person name="O'Malley M.A."/>
            <person name="Stajich J.E."/>
            <person name="Spatafora J.W."/>
            <person name="Visel A."/>
            <person name="Grigoriev I.V."/>
        </authorList>
    </citation>
    <scope>NUCLEOTIDE SEQUENCE [LARGE SCALE GENOMIC DNA]</scope>
    <source>
        <strain evidence="1 2">NRRL 2496</strain>
    </source>
</reference>
<protein>
    <recommendedName>
        <fullName evidence="3">OTU domain-containing protein</fullName>
    </recommendedName>
</protein>
<dbReference type="EMBL" id="MCGN01000009">
    <property type="protein sequence ID" value="ORY92984.1"/>
    <property type="molecule type" value="Genomic_DNA"/>
</dbReference>
<evidence type="ECO:0000313" key="1">
    <source>
        <dbReference type="EMBL" id="ORY92984.1"/>
    </source>
</evidence>
<dbReference type="Gene3D" id="3.90.70.80">
    <property type="match status" value="1"/>
</dbReference>
<proteinExistence type="predicted"/>
<evidence type="ECO:0000313" key="2">
    <source>
        <dbReference type="Proteomes" id="UP000242180"/>
    </source>
</evidence>
<dbReference type="AlphaFoldDB" id="A0A1X2H3K2"/>
<gene>
    <name evidence="1" type="ORF">BCR43DRAFT_507449</name>
</gene>
<dbReference type="STRING" id="13706.A0A1X2H3K2"/>
<organism evidence="1 2">
    <name type="scientific">Syncephalastrum racemosum</name>
    <name type="common">Filamentous fungus</name>
    <dbReference type="NCBI Taxonomy" id="13706"/>
    <lineage>
        <taxon>Eukaryota</taxon>
        <taxon>Fungi</taxon>
        <taxon>Fungi incertae sedis</taxon>
        <taxon>Mucoromycota</taxon>
        <taxon>Mucoromycotina</taxon>
        <taxon>Mucoromycetes</taxon>
        <taxon>Mucorales</taxon>
        <taxon>Syncephalastraceae</taxon>
        <taxon>Syncephalastrum</taxon>
    </lineage>
</organism>
<dbReference type="Proteomes" id="UP000242180">
    <property type="component" value="Unassembled WGS sequence"/>
</dbReference>
<dbReference type="OrthoDB" id="2379842at2759"/>
<dbReference type="CDD" id="cd22744">
    <property type="entry name" value="OTU"/>
    <property type="match status" value="1"/>
</dbReference>
<accession>A0A1X2H3K2</accession>